<keyword evidence="3" id="KW-1185">Reference proteome</keyword>
<keyword evidence="1" id="KW-0732">Signal</keyword>
<dbReference type="EMBL" id="JAGSND010000017">
    <property type="protein sequence ID" value="MBR0599869.1"/>
    <property type="molecule type" value="Genomic_DNA"/>
</dbReference>
<accession>A0A8J7W3K3</accession>
<sequence>MNRLIVIFLILALACFGTAGCGTKDKLEEKAAEKLTEQMLEQGDGVSDVDIDGDKITIKGDDGEEVIIGATEWPKSELGKSIPEFSKGKFAGIVETSNYLLVNLEEVEQSDAVAYIEKNKPNFTLDNYESKSEDMISWYGANDAGVKLTLTLSDTSFSIMLLMDESE</sequence>
<dbReference type="RefSeq" id="WP_227019999.1">
    <property type="nucleotide sequence ID" value="NZ_JAGSND010000017.1"/>
</dbReference>
<reference evidence="2" key="2">
    <citation type="submission" date="2021-04" db="EMBL/GenBank/DDBJ databases">
        <authorList>
            <person name="Liu J."/>
        </authorList>
    </citation>
    <scope>NUCLEOTIDE SEQUENCE</scope>
    <source>
        <strain evidence="2">BAD-6</strain>
    </source>
</reference>
<evidence type="ECO:0000256" key="1">
    <source>
        <dbReference type="SAM" id="SignalP"/>
    </source>
</evidence>
<evidence type="ECO:0008006" key="4">
    <source>
        <dbReference type="Google" id="ProtNLM"/>
    </source>
</evidence>
<evidence type="ECO:0000313" key="2">
    <source>
        <dbReference type="EMBL" id="MBR0599869.1"/>
    </source>
</evidence>
<dbReference type="PROSITE" id="PS51257">
    <property type="entry name" value="PROKAR_LIPOPROTEIN"/>
    <property type="match status" value="1"/>
</dbReference>
<organism evidence="2 3">
    <name type="scientific">Sinanaerobacter chloroacetimidivorans</name>
    <dbReference type="NCBI Taxonomy" id="2818044"/>
    <lineage>
        <taxon>Bacteria</taxon>
        <taxon>Bacillati</taxon>
        <taxon>Bacillota</taxon>
        <taxon>Clostridia</taxon>
        <taxon>Peptostreptococcales</taxon>
        <taxon>Anaerovoracaceae</taxon>
        <taxon>Sinanaerobacter</taxon>
    </lineage>
</organism>
<name>A0A8J7W3K3_9FIRM</name>
<feature type="signal peptide" evidence="1">
    <location>
        <begin position="1"/>
        <end position="19"/>
    </location>
</feature>
<dbReference type="Proteomes" id="UP000675664">
    <property type="component" value="Unassembled WGS sequence"/>
</dbReference>
<gene>
    <name evidence="2" type="ORF">KCX82_18450</name>
</gene>
<evidence type="ECO:0000313" key="3">
    <source>
        <dbReference type="Proteomes" id="UP000675664"/>
    </source>
</evidence>
<feature type="chain" id="PRO_5038540422" description="Lipoprotein" evidence="1">
    <location>
        <begin position="20"/>
        <end position="167"/>
    </location>
</feature>
<proteinExistence type="predicted"/>
<protein>
    <recommendedName>
        <fullName evidence="4">Lipoprotein</fullName>
    </recommendedName>
</protein>
<reference evidence="2" key="1">
    <citation type="submission" date="2021-04" db="EMBL/GenBank/DDBJ databases">
        <title>Sinoanaerobacter chloroacetimidivorans sp. nov., an obligate anaerobic bacterium isolated from anaerobic sludge.</title>
        <authorList>
            <person name="Bao Y."/>
        </authorList>
    </citation>
    <scope>NUCLEOTIDE SEQUENCE</scope>
    <source>
        <strain evidence="2">BAD-6</strain>
    </source>
</reference>
<dbReference type="AlphaFoldDB" id="A0A8J7W3K3"/>
<comment type="caution">
    <text evidence="2">The sequence shown here is derived from an EMBL/GenBank/DDBJ whole genome shotgun (WGS) entry which is preliminary data.</text>
</comment>